<sequence>MENRLREYMDNLFGEIPPTKQAVELKEEILQNLIDKYHDLLAEGKSPEAAFNISVASVGDVDELLSNLTAGYNPHPFPDEESHKKQKRKSAILFSSAIMLYITCVVPVIIADSLGHDTVGVCLMFLMIAAATGLLLFHNMTRPRDTANDGTIVDDFREWQEYNAGSRQTFRAVNSALWSLATVLYLIISFSTMRWNVTWIIFLIAAAVQSIIRAAFELRK</sequence>
<keyword evidence="1" id="KW-0472">Membrane</keyword>
<evidence type="ECO:0000256" key="1">
    <source>
        <dbReference type="SAM" id="Phobius"/>
    </source>
</evidence>
<dbReference type="EMBL" id="CP015405">
    <property type="protein sequence ID" value="ANU74380.1"/>
    <property type="molecule type" value="Genomic_DNA"/>
</dbReference>
<accession>A0A1C7I3Z1</accession>
<feature type="transmembrane region" description="Helical" evidence="1">
    <location>
        <begin position="91"/>
        <end position="111"/>
    </location>
</feature>
<evidence type="ECO:0000313" key="2">
    <source>
        <dbReference type="EMBL" id="ANU74380.1"/>
    </source>
</evidence>
<dbReference type="STRING" id="1796616.A4V09_00460"/>
<gene>
    <name evidence="2" type="ORF">A4V09_00460</name>
</gene>
<dbReference type="Proteomes" id="UP000092574">
    <property type="component" value="Chromosome"/>
</dbReference>
<evidence type="ECO:0000313" key="3">
    <source>
        <dbReference type="Proteomes" id="UP000092574"/>
    </source>
</evidence>
<dbReference type="AlphaFoldDB" id="A0A1C7I3Z1"/>
<dbReference type="RefSeq" id="WP_065540616.1">
    <property type="nucleotide sequence ID" value="NZ_CP015405.2"/>
</dbReference>
<feature type="transmembrane region" description="Helical" evidence="1">
    <location>
        <begin position="117"/>
        <end position="137"/>
    </location>
</feature>
<dbReference type="OrthoDB" id="362167at2"/>
<reference evidence="2" key="1">
    <citation type="submission" date="2017-04" db="EMBL/GenBank/DDBJ databases">
        <title>Complete Genome Sequences of Twelve Strains of a Stable Defined Moderately Diverse Mouse Microbiota 2 (sDMDMm2).</title>
        <authorList>
            <person name="Uchimura Y."/>
            <person name="Wyss M."/>
            <person name="Brugiroux S."/>
            <person name="Limenitakis J.P."/>
            <person name="Stecher B."/>
            <person name="McCoy K.D."/>
            <person name="Macpherson A.J."/>
        </authorList>
    </citation>
    <scope>NUCLEOTIDE SEQUENCE</scope>
    <source>
        <strain evidence="2">YL58</strain>
    </source>
</reference>
<keyword evidence="1" id="KW-1133">Transmembrane helix</keyword>
<organism evidence="2 3">
    <name type="scientific">Blautia pseudococcoides</name>
    <dbReference type="NCBI Taxonomy" id="1796616"/>
    <lineage>
        <taxon>Bacteria</taxon>
        <taxon>Bacillati</taxon>
        <taxon>Bacillota</taxon>
        <taxon>Clostridia</taxon>
        <taxon>Lachnospirales</taxon>
        <taxon>Lachnospiraceae</taxon>
        <taxon>Blautia</taxon>
    </lineage>
</organism>
<proteinExistence type="predicted"/>
<protein>
    <submittedName>
        <fullName evidence="2">Uncharacterized protein</fullName>
    </submittedName>
</protein>
<keyword evidence="1" id="KW-0812">Transmembrane</keyword>
<keyword evidence="3" id="KW-1185">Reference proteome</keyword>
<dbReference type="NCBIfam" id="NF038403">
    <property type="entry name" value="perm_prefix_1"/>
    <property type="match status" value="1"/>
</dbReference>
<dbReference type="InterPro" id="IPR047928">
    <property type="entry name" value="Perm_prefix_1"/>
</dbReference>
<name>A0A1C7I3Z1_9FIRM</name>
<dbReference type="KEGG" id="byl:A4V09_00460"/>
<feature type="transmembrane region" description="Helical" evidence="1">
    <location>
        <begin position="197"/>
        <end position="216"/>
    </location>
</feature>
<feature type="transmembrane region" description="Helical" evidence="1">
    <location>
        <begin position="172"/>
        <end position="191"/>
    </location>
</feature>